<dbReference type="Gene3D" id="2.40.70.10">
    <property type="entry name" value="Acid Proteases"/>
    <property type="match status" value="2"/>
</dbReference>
<gene>
    <name evidence="2" type="ORF">BZARG_2205</name>
</gene>
<dbReference type="Proteomes" id="UP000003730">
    <property type="component" value="Unassembled WGS sequence"/>
</dbReference>
<proteinExistence type="predicted"/>
<dbReference type="InterPro" id="IPR021109">
    <property type="entry name" value="Peptidase_aspartic_dom_sf"/>
</dbReference>
<dbReference type="SUPFAM" id="SSF50630">
    <property type="entry name" value="Acid proteases"/>
    <property type="match status" value="1"/>
</dbReference>
<dbReference type="OrthoDB" id="5166556at2"/>
<dbReference type="Pfam" id="PF13650">
    <property type="entry name" value="Asp_protease_2"/>
    <property type="match status" value="1"/>
</dbReference>
<dbReference type="RefSeq" id="WP_008638988.1">
    <property type="nucleotide sequence ID" value="NZ_AFXZ01000051.1"/>
</dbReference>
<evidence type="ECO:0000313" key="3">
    <source>
        <dbReference type="Proteomes" id="UP000003730"/>
    </source>
</evidence>
<sequence>MKQTLILLCILSANISNAQETIPFKLGDDNRIYMKGIVNQSDTLDLVFDLGANITVINKTRMKKNNVNIKFDTLVSNSGTNGSSEEEKSFNNQVVLGKQKYKNIDILGISYPEDDLMDGIIGWNFFKDKIVQINYESKELLIYDKLPELSKGYNKCKLKLVDDDGLPYVEVIVYKGKKKVKIWAMLDTGYNSELLVYFKEVKKNDLLNKFQVIGEATSYGTDGSISKQDKILLPKFSISGFEIYNMPSYLNKTEFETDIPAILGGNLLKRFHIVLDFEKKLIYLKPNININSRF</sequence>
<dbReference type="AlphaFoldDB" id="G2EG97"/>
<evidence type="ECO:0000256" key="1">
    <source>
        <dbReference type="SAM" id="SignalP"/>
    </source>
</evidence>
<evidence type="ECO:0000313" key="2">
    <source>
        <dbReference type="EMBL" id="EGV42506.1"/>
    </source>
</evidence>
<name>G2EG97_9FLAO</name>
<dbReference type="eggNOG" id="COG0793">
    <property type="taxonomic scope" value="Bacteria"/>
</dbReference>
<protein>
    <recommendedName>
        <fullName evidence="4">Aspartyl protease</fullName>
    </recommendedName>
</protein>
<keyword evidence="1" id="KW-0732">Signal</keyword>
<dbReference type="EMBL" id="AFXZ01000051">
    <property type="protein sequence ID" value="EGV42506.1"/>
    <property type="molecule type" value="Genomic_DNA"/>
</dbReference>
<reference evidence="2 3" key="1">
    <citation type="journal article" date="2008" name="Int. J. Syst. Evol. Microbiol.">
        <title>Bizionia argentinensis sp. nov., isolated from surface marine water in Antarctica.</title>
        <authorList>
            <person name="Bercovich A."/>
            <person name="Vazquez S.C."/>
            <person name="Yankilevich P."/>
            <person name="Coria S.H."/>
            <person name="Foti M."/>
            <person name="Hernandez E."/>
            <person name="Vidal A."/>
            <person name="Ruberto L."/>
            <person name="Melo C."/>
            <person name="Marenssi S."/>
            <person name="Criscuolo M."/>
            <person name="Memoli M."/>
            <person name="Arguelles M."/>
            <person name="Mac Cormack W.P."/>
        </authorList>
    </citation>
    <scope>NUCLEOTIDE SEQUENCE [LARGE SCALE GENOMIC DNA]</scope>
    <source>
        <strain evidence="2 3">JUB59</strain>
    </source>
</reference>
<dbReference type="STRING" id="1046627.BZARG_2205"/>
<feature type="chain" id="PRO_5003428657" description="Aspartyl protease" evidence="1">
    <location>
        <begin position="19"/>
        <end position="294"/>
    </location>
</feature>
<organism evidence="2 3">
    <name type="scientific">Bizionia argentinensis JUB59</name>
    <dbReference type="NCBI Taxonomy" id="1046627"/>
    <lineage>
        <taxon>Bacteria</taxon>
        <taxon>Pseudomonadati</taxon>
        <taxon>Bacteroidota</taxon>
        <taxon>Flavobacteriia</taxon>
        <taxon>Flavobacteriales</taxon>
        <taxon>Flavobacteriaceae</taxon>
        <taxon>Bizionia</taxon>
    </lineage>
</organism>
<accession>G2EG97</accession>
<comment type="caution">
    <text evidence="2">The sequence shown here is derived from an EMBL/GenBank/DDBJ whole genome shotgun (WGS) entry which is preliminary data.</text>
</comment>
<dbReference type="PATRIC" id="fig|1046627.3.peg.2530"/>
<keyword evidence="3" id="KW-1185">Reference proteome</keyword>
<feature type="signal peptide" evidence="1">
    <location>
        <begin position="1"/>
        <end position="18"/>
    </location>
</feature>
<evidence type="ECO:0008006" key="4">
    <source>
        <dbReference type="Google" id="ProtNLM"/>
    </source>
</evidence>